<sequence>MKFNKNCVAGIASLFISVTALAQDTQSGKLSPYVFPEFVTGTVLQKGGASLEASLNYNTITEEMMFEKDGQKLVLDQGNIIDTIYLNKRKFIPARQVFFEKITNTLTALFVQHRGKAIKSNFKSNNENQAASMNAKKAEAPTVDKYALLLPDGYVMQTDDKYWLQKGMEFIPLTSLKKIIDQFAGKEAQIENFVKDNNISLNKAGDLIKLIEFCNK</sequence>
<dbReference type="RefSeq" id="WP_345213483.1">
    <property type="nucleotide sequence ID" value="NZ_BAABFT010000017.1"/>
</dbReference>
<name>A0ABP8HAP9_9SPHI</name>
<keyword evidence="3" id="KW-1185">Reference proteome</keyword>
<proteinExistence type="predicted"/>
<evidence type="ECO:0000256" key="1">
    <source>
        <dbReference type="SAM" id="SignalP"/>
    </source>
</evidence>
<accession>A0ABP8HAP9</accession>
<dbReference type="Proteomes" id="UP001500582">
    <property type="component" value="Unassembled WGS sequence"/>
</dbReference>
<evidence type="ECO:0000313" key="2">
    <source>
        <dbReference type="EMBL" id="GAA4336508.1"/>
    </source>
</evidence>
<protein>
    <submittedName>
        <fullName evidence="2">Uncharacterized protein</fullName>
    </submittedName>
</protein>
<feature type="chain" id="PRO_5045549376" evidence="1">
    <location>
        <begin position="23"/>
        <end position="216"/>
    </location>
</feature>
<comment type="caution">
    <text evidence="2">The sequence shown here is derived from an EMBL/GenBank/DDBJ whole genome shotgun (WGS) entry which is preliminary data.</text>
</comment>
<keyword evidence="1" id="KW-0732">Signal</keyword>
<gene>
    <name evidence="2" type="ORF">GCM10023149_45370</name>
</gene>
<reference evidence="3" key="1">
    <citation type="journal article" date="2019" name="Int. J. Syst. Evol. Microbiol.">
        <title>The Global Catalogue of Microorganisms (GCM) 10K type strain sequencing project: providing services to taxonomists for standard genome sequencing and annotation.</title>
        <authorList>
            <consortium name="The Broad Institute Genomics Platform"/>
            <consortium name="The Broad Institute Genome Sequencing Center for Infectious Disease"/>
            <person name="Wu L."/>
            <person name="Ma J."/>
        </authorList>
    </citation>
    <scope>NUCLEOTIDE SEQUENCE [LARGE SCALE GENOMIC DNA]</scope>
    <source>
        <strain evidence="3">JCM 17705</strain>
    </source>
</reference>
<dbReference type="EMBL" id="BAABFT010000017">
    <property type="protein sequence ID" value="GAA4336508.1"/>
    <property type="molecule type" value="Genomic_DNA"/>
</dbReference>
<evidence type="ECO:0000313" key="3">
    <source>
        <dbReference type="Proteomes" id="UP001500582"/>
    </source>
</evidence>
<feature type="signal peptide" evidence="1">
    <location>
        <begin position="1"/>
        <end position="22"/>
    </location>
</feature>
<organism evidence="2 3">
    <name type="scientific">Mucilaginibacter gynuensis</name>
    <dbReference type="NCBI Taxonomy" id="1302236"/>
    <lineage>
        <taxon>Bacteria</taxon>
        <taxon>Pseudomonadati</taxon>
        <taxon>Bacteroidota</taxon>
        <taxon>Sphingobacteriia</taxon>
        <taxon>Sphingobacteriales</taxon>
        <taxon>Sphingobacteriaceae</taxon>
        <taxon>Mucilaginibacter</taxon>
    </lineage>
</organism>